<dbReference type="InterPro" id="IPR001810">
    <property type="entry name" value="F-box_dom"/>
</dbReference>
<sequence>MKTGKDCMILIGEEEEVEEEIHQNLNIPTEIFIVIFSFLDYNTLVDVNRSCKIFHEITITYKTTFPVIITRIREREEKNKKIKRKKKN</sequence>
<dbReference type="Pfam" id="PF12937">
    <property type="entry name" value="F-box-like"/>
    <property type="match status" value="1"/>
</dbReference>
<organism evidence="2">
    <name type="scientific">marine sediment metagenome</name>
    <dbReference type="NCBI Taxonomy" id="412755"/>
    <lineage>
        <taxon>unclassified sequences</taxon>
        <taxon>metagenomes</taxon>
        <taxon>ecological metagenomes</taxon>
    </lineage>
</organism>
<evidence type="ECO:0000259" key="1">
    <source>
        <dbReference type="Pfam" id="PF12937"/>
    </source>
</evidence>
<proteinExistence type="predicted"/>
<feature type="domain" description="F-box" evidence="1">
    <location>
        <begin position="26"/>
        <end position="58"/>
    </location>
</feature>
<dbReference type="InterPro" id="IPR036047">
    <property type="entry name" value="F-box-like_dom_sf"/>
</dbReference>
<gene>
    <name evidence="2" type="ORF">S03H2_15995</name>
</gene>
<evidence type="ECO:0000313" key="2">
    <source>
        <dbReference type="EMBL" id="GAH37421.1"/>
    </source>
</evidence>
<name>X1EVL0_9ZZZZ</name>
<protein>
    <recommendedName>
        <fullName evidence="1">F-box domain-containing protein</fullName>
    </recommendedName>
</protein>
<dbReference type="AlphaFoldDB" id="X1EVL0"/>
<comment type="caution">
    <text evidence="2">The sequence shown here is derived from an EMBL/GenBank/DDBJ whole genome shotgun (WGS) entry which is preliminary data.</text>
</comment>
<dbReference type="SUPFAM" id="SSF81383">
    <property type="entry name" value="F-box domain"/>
    <property type="match status" value="1"/>
</dbReference>
<reference evidence="2" key="1">
    <citation type="journal article" date="2014" name="Front. Microbiol.">
        <title>High frequency of phylogenetically diverse reductive dehalogenase-homologous genes in deep subseafloor sedimentary metagenomes.</title>
        <authorList>
            <person name="Kawai M."/>
            <person name="Futagami T."/>
            <person name="Toyoda A."/>
            <person name="Takaki Y."/>
            <person name="Nishi S."/>
            <person name="Hori S."/>
            <person name="Arai W."/>
            <person name="Tsubouchi T."/>
            <person name="Morono Y."/>
            <person name="Uchiyama I."/>
            <person name="Ito T."/>
            <person name="Fujiyama A."/>
            <person name="Inagaki F."/>
            <person name="Takami H."/>
        </authorList>
    </citation>
    <scope>NUCLEOTIDE SEQUENCE</scope>
    <source>
        <strain evidence="2">Expedition CK06-06</strain>
    </source>
</reference>
<dbReference type="EMBL" id="BARU01008148">
    <property type="protein sequence ID" value="GAH37421.1"/>
    <property type="molecule type" value="Genomic_DNA"/>
</dbReference>
<accession>X1EVL0</accession>